<evidence type="ECO:0000313" key="2">
    <source>
        <dbReference type="EMBL" id="MBP4138855.1"/>
    </source>
</evidence>
<dbReference type="RefSeq" id="WP_210666841.1">
    <property type="nucleotide sequence ID" value="NZ_JAGFBV010000018.1"/>
</dbReference>
<organism evidence="2 3">
    <name type="scientific">Flavobacterium geliluteum</name>
    <dbReference type="NCBI Taxonomy" id="2816120"/>
    <lineage>
        <taxon>Bacteria</taxon>
        <taxon>Pseudomonadati</taxon>
        <taxon>Bacteroidota</taxon>
        <taxon>Flavobacteriia</taxon>
        <taxon>Flavobacteriales</taxon>
        <taxon>Flavobacteriaceae</taxon>
        <taxon>Flavobacterium</taxon>
    </lineage>
</organism>
<comment type="caution">
    <text evidence="2">The sequence shown here is derived from an EMBL/GenBank/DDBJ whole genome shotgun (WGS) entry which is preliminary data.</text>
</comment>
<feature type="transmembrane region" description="Helical" evidence="1">
    <location>
        <begin position="79"/>
        <end position="100"/>
    </location>
</feature>
<sequence>MKDTNDLKALKKTWESLDLKTPIIEQTELKKIIHQNSQSVVKKILIISLIEFLLSILPYCFKSKQYLSKEIIQIQNSKVIIYLDYIYYIVFMYFVIQFYINFKKININSNLNNLSKNILNTRKSVYNYIYSSLIIFNLNSLVFAYLYLNNDLYYKNFINSNHSHNNLIIVIFYTIVILFSAIVSFSIWHIYKILYIRLIKQLDQNFDELNK</sequence>
<feature type="transmembrane region" description="Helical" evidence="1">
    <location>
        <begin position="40"/>
        <end position="59"/>
    </location>
</feature>
<evidence type="ECO:0000313" key="3">
    <source>
        <dbReference type="Proteomes" id="UP000675047"/>
    </source>
</evidence>
<gene>
    <name evidence="2" type="ORF">J3495_12255</name>
</gene>
<accession>A0A940X926</accession>
<keyword evidence="3" id="KW-1185">Reference proteome</keyword>
<reference evidence="2 3" key="1">
    <citation type="submission" date="2021-03" db="EMBL/GenBank/DDBJ databases">
        <title>Flavobacterium Flabelliformis Sp. Nov. And Flavobacterium Geliluteum Sp. Nov., Two Novel Multidrug Resistant Psychrophilic Species Isolated From Antarctica.</title>
        <authorList>
            <person name="Kralova S."/>
            <person name="Busse H.J."/>
            <person name="Bezdicek M."/>
            <person name="Nykrynova M."/>
            <person name="Kroupova E."/>
            <person name="Krsek D."/>
            <person name="Sedlacek I."/>
        </authorList>
    </citation>
    <scope>NUCLEOTIDE SEQUENCE [LARGE SCALE GENOMIC DNA]</scope>
    <source>
        <strain evidence="2 3">P7388</strain>
    </source>
</reference>
<keyword evidence="1" id="KW-0812">Transmembrane</keyword>
<keyword evidence="1" id="KW-1133">Transmembrane helix</keyword>
<feature type="transmembrane region" description="Helical" evidence="1">
    <location>
        <begin position="167"/>
        <end position="191"/>
    </location>
</feature>
<evidence type="ECO:0000256" key="1">
    <source>
        <dbReference type="SAM" id="Phobius"/>
    </source>
</evidence>
<protein>
    <submittedName>
        <fullName evidence="2">Uncharacterized protein</fullName>
    </submittedName>
</protein>
<dbReference type="Proteomes" id="UP000675047">
    <property type="component" value="Unassembled WGS sequence"/>
</dbReference>
<dbReference type="AlphaFoldDB" id="A0A940X926"/>
<keyword evidence="1" id="KW-0472">Membrane</keyword>
<proteinExistence type="predicted"/>
<feature type="transmembrane region" description="Helical" evidence="1">
    <location>
        <begin position="125"/>
        <end position="147"/>
    </location>
</feature>
<dbReference type="EMBL" id="JAGFBV010000018">
    <property type="protein sequence ID" value="MBP4138855.1"/>
    <property type="molecule type" value="Genomic_DNA"/>
</dbReference>
<name>A0A940X926_9FLAO</name>